<gene>
    <name evidence="1" type="ORF">Fmac_020372</name>
</gene>
<name>A0ABD1LVP1_9FABA</name>
<dbReference type="Proteomes" id="UP001603857">
    <property type="component" value="Unassembled WGS sequence"/>
</dbReference>
<dbReference type="EMBL" id="JBGMDY010000007">
    <property type="protein sequence ID" value="KAL2326945.1"/>
    <property type="molecule type" value="Genomic_DNA"/>
</dbReference>
<evidence type="ECO:0000313" key="2">
    <source>
        <dbReference type="Proteomes" id="UP001603857"/>
    </source>
</evidence>
<reference evidence="1 2" key="1">
    <citation type="submission" date="2024-08" db="EMBL/GenBank/DDBJ databases">
        <title>Insights into the chromosomal genome structure of Flemingia macrophylla.</title>
        <authorList>
            <person name="Ding Y."/>
            <person name="Zhao Y."/>
            <person name="Bi W."/>
            <person name="Wu M."/>
            <person name="Zhao G."/>
            <person name="Gong Y."/>
            <person name="Li W."/>
            <person name="Zhang P."/>
        </authorList>
    </citation>
    <scope>NUCLEOTIDE SEQUENCE [LARGE SCALE GENOMIC DNA]</scope>
    <source>
        <strain evidence="1">DYQJB</strain>
        <tissue evidence="1">Leaf</tissue>
    </source>
</reference>
<dbReference type="PANTHER" id="PTHR31933:SF5">
    <property type="entry name" value="O-FUCOSYLTRANSFERASE 31"/>
    <property type="match status" value="1"/>
</dbReference>
<proteinExistence type="predicted"/>
<accession>A0ABD1LVP1</accession>
<sequence length="128" mass="14483">MLKIWKPCFTCMSGDFNLKMILEKINANGIAPDLGCDKGTSLVMTIMHSFGNDHGHFGVWCWTQTDIFDVDHFIDVLCDEVSIVKELPNDYSWSTREYYGTGIRATRIKIAPVQATSDCYIENVLPVL</sequence>
<comment type="caution">
    <text evidence="1">The sequence shown here is derived from an EMBL/GenBank/DDBJ whole genome shotgun (WGS) entry which is preliminary data.</text>
</comment>
<keyword evidence="2" id="KW-1185">Reference proteome</keyword>
<protein>
    <submittedName>
        <fullName evidence="1">Uncharacterized protein</fullName>
    </submittedName>
</protein>
<organism evidence="1 2">
    <name type="scientific">Flemingia macrophylla</name>
    <dbReference type="NCBI Taxonomy" id="520843"/>
    <lineage>
        <taxon>Eukaryota</taxon>
        <taxon>Viridiplantae</taxon>
        <taxon>Streptophyta</taxon>
        <taxon>Embryophyta</taxon>
        <taxon>Tracheophyta</taxon>
        <taxon>Spermatophyta</taxon>
        <taxon>Magnoliopsida</taxon>
        <taxon>eudicotyledons</taxon>
        <taxon>Gunneridae</taxon>
        <taxon>Pentapetalae</taxon>
        <taxon>rosids</taxon>
        <taxon>fabids</taxon>
        <taxon>Fabales</taxon>
        <taxon>Fabaceae</taxon>
        <taxon>Papilionoideae</taxon>
        <taxon>50 kb inversion clade</taxon>
        <taxon>NPAAA clade</taxon>
        <taxon>indigoferoid/millettioid clade</taxon>
        <taxon>Phaseoleae</taxon>
        <taxon>Flemingia</taxon>
    </lineage>
</organism>
<dbReference type="InterPro" id="IPR052272">
    <property type="entry name" value="GT106_glycosyltransferase"/>
</dbReference>
<evidence type="ECO:0000313" key="1">
    <source>
        <dbReference type="EMBL" id="KAL2326945.1"/>
    </source>
</evidence>
<dbReference type="PANTHER" id="PTHR31933">
    <property type="entry name" value="O-FUCOSYLTRANSFERASE 2-RELATED"/>
    <property type="match status" value="1"/>
</dbReference>
<dbReference type="AlphaFoldDB" id="A0ABD1LVP1"/>